<keyword evidence="3" id="KW-1185">Reference proteome</keyword>
<organism evidence="2 3">
    <name type="scientific">Terfezia boudieri ATCC MYA-4762</name>
    <dbReference type="NCBI Taxonomy" id="1051890"/>
    <lineage>
        <taxon>Eukaryota</taxon>
        <taxon>Fungi</taxon>
        <taxon>Dikarya</taxon>
        <taxon>Ascomycota</taxon>
        <taxon>Pezizomycotina</taxon>
        <taxon>Pezizomycetes</taxon>
        <taxon>Pezizales</taxon>
        <taxon>Pezizaceae</taxon>
        <taxon>Terfezia</taxon>
    </lineage>
</organism>
<sequence length="160" mass="17468">MIQSPASLSPCCSWPTVLLLHPASHGRMLLHRHSHPMVRAVSCLPALPTYCTPSVTVTHQQCMRMHEVWMYNSMCWCRGGDAAWCASGPRLYVAAGYSKAGWDRKPSSASNPGENAGAEAGKDRRKRVIQNSEIMGIRTVQSGSAELPDECRHPTAPSVP</sequence>
<accession>A0A3N4M028</accession>
<name>A0A3N4M028_9PEZI</name>
<gene>
    <name evidence="2" type="ORF">L211DRAFT_865008</name>
</gene>
<dbReference type="AlphaFoldDB" id="A0A3N4M028"/>
<proteinExistence type="predicted"/>
<dbReference type="InParanoid" id="A0A3N4M028"/>
<feature type="region of interest" description="Disordered" evidence="1">
    <location>
        <begin position="101"/>
        <end position="160"/>
    </location>
</feature>
<evidence type="ECO:0000313" key="2">
    <source>
        <dbReference type="EMBL" id="RPB28417.1"/>
    </source>
</evidence>
<protein>
    <submittedName>
        <fullName evidence="2">Uncharacterized protein</fullName>
    </submittedName>
</protein>
<evidence type="ECO:0000313" key="3">
    <source>
        <dbReference type="Proteomes" id="UP000267821"/>
    </source>
</evidence>
<dbReference type="EMBL" id="ML121529">
    <property type="protein sequence ID" value="RPB28417.1"/>
    <property type="molecule type" value="Genomic_DNA"/>
</dbReference>
<evidence type="ECO:0000256" key="1">
    <source>
        <dbReference type="SAM" id="MobiDB-lite"/>
    </source>
</evidence>
<feature type="compositionally biased region" description="Polar residues" evidence="1">
    <location>
        <begin position="129"/>
        <end position="144"/>
    </location>
</feature>
<dbReference type="OrthoDB" id="10593396at2759"/>
<reference evidence="2 3" key="1">
    <citation type="journal article" date="2018" name="Nat. Ecol. Evol.">
        <title>Pezizomycetes genomes reveal the molecular basis of ectomycorrhizal truffle lifestyle.</title>
        <authorList>
            <person name="Murat C."/>
            <person name="Payen T."/>
            <person name="Noel B."/>
            <person name="Kuo A."/>
            <person name="Morin E."/>
            <person name="Chen J."/>
            <person name="Kohler A."/>
            <person name="Krizsan K."/>
            <person name="Balestrini R."/>
            <person name="Da Silva C."/>
            <person name="Montanini B."/>
            <person name="Hainaut M."/>
            <person name="Levati E."/>
            <person name="Barry K.W."/>
            <person name="Belfiori B."/>
            <person name="Cichocki N."/>
            <person name="Clum A."/>
            <person name="Dockter R.B."/>
            <person name="Fauchery L."/>
            <person name="Guy J."/>
            <person name="Iotti M."/>
            <person name="Le Tacon F."/>
            <person name="Lindquist E.A."/>
            <person name="Lipzen A."/>
            <person name="Malagnac F."/>
            <person name="Mello A."/>
            <person name="Molinier V."/>
            <person name="Miyauchi S."/>
            <person name="Poulain J."/>
            <person name="Riccioni C."/>
            <person name="Rubini A."/>
            <person name="Sitrit Y."/>
            <person name="Splivallo R."/>
            <person name="Traeger S."/>
            <person name="Wang M."/>
            <person name="Zifcakova L."/>
            <person name="Wipf D."/>
            <person name="Zambonelli A."/>
            <person name="Paolocci F."/>
            <person name="Nowrousian M."/>
            <person name="Ottonello S."/>
            <person name="Baldrian P."/>
            <person name="Spatafora J.W."/>
            <person name="Henrissat B."/>
            <person name="Nagy L.G."/>
            <person name="Aury J.M."/>
            <person name="Wincker P."/>
            <person name="Grigoriev I.V."/>
            <person name="Bonfante P."/>
            <person name="Martin F.M."/>
        </authorList>
    </citation>
    <scope>NUCLEOTIDE SEQUENCE [LARGE SCALE GENOMIC DNA]</scope>
    <source>
        <strain evidence="2 3">ATCC MYA-4762</strain>
    </source>
</reference>
<dbReference type="Proteomes" id="UP000267821">
    <property type="component" value="Unassembled WGS sequence"/>
</dbReference>